<feature type="compositionally biased region" description="Basic residues" evidence="2">
    <location>
        <begin position="57"/>
        <end position="75"/>
    </location>
</feature>
<dbReference type="GO" id="GO:0030570">
    <property type="term" value="F:pectate lyase activity"/>
    <property type="evidence" value="ECO:0007669"/>
    <property type="project" value="InterPro"/>
</dbReference>
<feature type="region of interest" description="Disordered" evidence="2">
    <location>
        <begin position="290"/>
        <end position="347"/>
    </location>
</feature>
<dbReference type="Proteomes" id="UP001140949">
    <property type="component" value="Unassembled WGS sequence"/>
</dbReference>
<comment type="caution">
    <text evidence="4">The sequence shown here is derived from an EMBL/GenBank/DDBJ whole genome shotgun (WGS) entry which is preliminary data.</text>
</comment>
<evidence type="ECO:0000256" key="3">
    <source>
        <dbReference type="SAM" id="SignalP"/>
    </source>
</evidence>
<keyword evidence="4" id="KW-0456">Lyase</keyword>
<name>A0AAX6IJI5_IRIPA</name>
<dbReference type="EMBL" id="JANAVB010000684">
    <property type="protein sequence ID" value="KAJ6853436.1"/>
    <property type="molecule type" value="Genomic_DNA"/>
</dbReference>
<feature type="signal peptide" evidence="3">
    <location>
        <begin position="1"/>
        <end position="19"/>
    </location>
</feature>
<feature type="compositionally biased region" description="Basic and acidic residues" evidence="2">
    <location>
        <begin position="305"/>
        <end position="318"/>
    </location>
</feature>
<reference evidence="4" key="2">
    <citation type="submission" date="2023-04" db="EMBL/GenBank/DDBJ databases">
        <authorList>
            <person name="Bruccoleri R.E."/>
            <person name="Oakeley E.J."/>
            <person name="Faust A.-M."/>
            <person name="Dessus-Babus S."/>
            <person name="Altorfer M."/>
            <person name="Burckhardt D."/>
            <person name="Oertli M."/>
            <person name="Naumann U."/>
            <person name="Petersen F."/>
            <person name="Wong J."/>
        </authorList>
    </citation>
    <scope>NUCLEOTIDE SEQUENCE</scope>
    <source>
        <strain evidence="4">GSM-AAB239-AS_SAM_17_03QT</strain>
        <tissue evidence="4">Leaf</tissue>
    </source>
</reference>
<evidence type="ECO:0000313" key="5">
    <source>
        <dbReference type="Proteomes" id="UP001140949"/>
    </source>
</evidence>
<dbReference type="InterPro" id="IPR045032">
    <property type="entry name" value="PEL"/>
</dbReference>
<feature type="chain" id="PRO_5043388347" evidence="3">
    <location>
        <begin position="20"/>
        <end position="410"/>
    </location>
</feature>
<sequence>MALLLVPPLLLLLLSTTHILLLTTSLPPTPLPRSSSSASSSPNSATPAPPPPPGPRLPHRQPHRRLLALLRHRLVPRPPPPRRLLRRLRPERPRRPRRPDLRRHRLLRPRRRQPRPRHPPLRRHPGRPPVDHLRRRHDHQAQPGAPRQQLQDHRRARRRRPHRRRRLRHPPVRLQRHHPQRPHPPLRPHRQRQRPLLPDPLRLPHRRGRRRHIHILRHRHLDRPLLPLPLHRRPHRRHHGLHQDHHLQQLLLPPQRGHAARPQRQLPARLRNAGHHRLQPLREALVQRMPRCRRATSTSSTRLHPVGDVRHRRERQPDHQQPGQPLHCSLRSQFQGSDEESGHGEGQWAGWNWRTEGDLMVNGAFFVPSGEGLEAKYSKAESLAPKTAAMIDQLTMNAGVFGGSRYELAS</sequence>
<feature type="compositionally biased region" description="Basic residues" evidence="2">
    <location>
        <begin position="94"/>
        <end position="126"/>
    </location>
</feature>
<dbReference type="PRINTS" id="PR00807">
    <property type="entry name" value="AMBALLERGEN"/>
</dbReference>
<evidence type="ECO:0000313" key="4">
    <source>
        <dbReference type="EMBL" id="KAJ6853436.1"/>
    </source>
</evidence>
<feature type="compositionally biased region" description="Pro residues" evidence="2">
    <location>
        <begin position="47"/>
        <end position="56"/>
    </location>
</feature>
<gene>
    <name evidence="4" type="ORF">M6B38_250680</name>
</gene>
<dbReference type="AlphaFoldDB" id="A0AAX6IJI5"/>
<dbReference type="InterPro" id="IPR018082">
    <property type="entry name" value="AmbAllergen"/>
</dbReference>
<dbReference type="PANTHER" id="PTHR31683">
    <property type="entry name" value="PECTATE LYASE 18-RELATED"/>
    <property type="match status" value="1"/>
</dbReference>
<protein>
    <submittedName>
        <fullName evidence="4">Pectate lyase 12</fullName>
    </submittedName>
</protein>
<evidence type="ECO:0000256" key="2">
    <source>
        <dbReference type="SAM" id="MobiDB-lite"/>
    </source>
</evidence>
<dbReference type="PANTHER" id="PTHR31683:SF11">
    <property type="entry name" value="PECTATE LYASE"/>
    <property type="match status" value="1"/>
</dbReference>
<feature type="compositionally biased region" description="Basic residues" evidence="2">
    <location>
        <begin position="154"/>
        <end position="193"/>
    </location>
</feature>
<feature type="region of interest" description="Disordered" evidence="2">
    <location>
        <begin position="28"/>
        <end position="207"/>
    </location>
</feature>
<organism evidence="4 5">
    <name type="scientific">Iris pallida</name>
    <name type="common">Sweet iris</name>
    <dbReference type="NCBI Taxonomy" id="29817"/>
    <lineage>
        <taxon>Eukaryota</taxon>
        <taxon>Viridiplantae</taxon>
        <taxon>Streptophyta</taxon>
        <taxon>Embryophyta</taxon>
        <taxon>Tracheophyta</taxon>
        <taxon>Spermatophyta</taxon>
        <taxon>Magnoliopsida</taxon>
        <taxon>Liliopsida</taxon>
        <taxon>Asparagales</taxon>
        <taxon>Iridaceae</taxon>
        <taxon>Iridoideae</taxon>
        <taxon>Irideae</taxon>
        <taxon>Iris</taxon>
    </lineage>
</organism>
<keyword evidence="5" id="KW-1185">Reference proteome</keyword>
<accession>A0AAX6IJI5</accession>
<keyword evidence="1 3" id="KW-0732">Signal</keyword>
<proteinExistence type="predicted"/>
<reference evidence="4" key="1">
    <citation type="journal article" date="2023" name="GigaByte">
        <title>Genome assembly of the bearded iris, Iris pallida Lam.</title>
        <authorList>
            <person name="Bruccoleri R.E."/>
            <person name="Oakeley E.J."/>
            <person name="Faust A.M.E."/>
            <person name="Altorfer M."/>
            <person name="Dessus-Babus S."/>
            <person name="Burckhardt D."/>
            <person name="Oertli M."/>
            <person name="Naumann U."/>
            <person name="Petersen F."/>
            <person name="Wong J."/>
        </authorList>
    </citation>
    <scope>NUCLEOTIDE SEQUENCE</scope>
    <source>
        <strain evidence="4">GSM-AAB239-AS_SAM_17_03QT</strain>
    </source>
</reference>
<dbReference type="Gene3D" id="2.160.20.10">
    <property type="entry name" value="Single-stranded right-handed beta-helix, Pectin lyase-like"/>
    <property type="match status" value="1"/>
</dbReference>
<feature type="compositionally biased region" description="Low complexity" evidence="2">
    <location>
        <begin position="28"/>
        <end position="46"/>
    </location>
</feature>
<dbReference type="InterPro" id="IPR012334">
    <property type="entry name" value="Pectin_lyas_fold"/>
</dbReference>
<evidence type="ECO:0000256" key="1">
    <source>
        <dbReference type="ARBA" id="ARBA00022729"/>
    </source>
</evidence>